<evidence type="ECO:0000259" key="2">
    <source>
        <dbReference type="Pfam" id="PF01717"/>
    </source>
</evidence>
<dbReference type="InterPro" id="IPR038071">
    <property type="entry name" value="UROD/MetE-like_sf"/>
</dbReference>
<proteinExistence type="predicted"/>
<reference evidence="3 4" key="1">
    <citation type="submission" date="2018-08" db="EMBL/GenBank/DDBJ databases">
        <title>Genomic Encyclopedia of Archaeal and Bacterial Type Strains, Phase II (KMG-II): from individual species to whole genera.</title>
        <authorList>
            <person name="Goeker M."/>
        </authorList>
    </citation>
    <scope>NUCLEOTIDE SEQUENCE [LARGE SCALE GENOMIC DNA]</scope>
    <source>
        <strain evidence="3 4">DSM 45791</strain>
    </source>
</reference>
<dbReference type="Gene3D" id="3.20.20.210">
    <property type="match status" value="1"/>
</dbReference>
<protein>
    <submittedName>
        <fullName evidence="3">Cobalamin-independent methionine synthase catalytic subunit</fullName>
    </submittedName>
</protein>
<dbReference type="CDD" id="cd03310">
    <property type="entry name" value="CIMS_like"/>
    <property type="match status" value="1"/>
</dbReference>
<dbReference type="InterPro" id="IPR002629">
    <property type="entry name" value="Met_Synth_C/arc"/>
</dbReference>
<accession>A0A3E0HAU0</accession>
<sequence length="346" mass="36434">MTVENAPWPAAAATGIGSLPGTDPGEANRVVVGELPDLPHLAELPARGVGADMIGRTAGLLVDLAVEVVPSGYRVATRPGRDHRRAVDLMRFDLDAFQDAVERGAKPSAVKVQLTGPWTLSSLVELPRGHRVLTDAGALREFTESLSEGLAAHVAEVSKRTGANVVVQLDEPMLPAVLNGLLPTPSKLGTVPPVAEPEARELLGTVVEAARRATGQPVIVHCCADKPPLRLLRKAGADALAFDVTLLRKASAQVLDEVGETWDDGAVLFLGLVPSTDPGRPLTLKSVADPALDLVDQLGFPRTLLAERAVPTPTCGLSGADHAWARRAMALSRDVAKAFLEPPDSW</sequence>
<evidence type="ECO:0000313" key="4">
    <source>
        <dbReference type="Proteomes" id="UP000256269"/>
    </source>
</evidence>
<feature type="region of interest" description="Disordered" evidence="1">
    <location>
        <begin position="1"/>
        <end position="27"/>
    </location>
</feature>
<dbReference type="GO" id="GO:0008270">
    <property type="term" value="F:zinc ion binding"/>
    <property type="evidence" value="ECO:0007669"/>
    <property type="project" value="InterPro"/>
</dbReference>
<gene>
    <name evidence="3" type="ORF">BCF44_112235</name>
</gene>
<keyword evidence="4" id="KW-1185">Reference proteome</keyword>
<organism evidence="3 4">
    <name type="scientific">Kutzneria buriramensis</name>
    <dbReference type="NCBI Taxonomy" id="1045776"/>
    <lineage>
        <taxon>Bacteria</taxon>
        <taxon>Bacillati</taxon>
        <taxon>Actinomycetota</taxon>
        <taxon>Actinomycetes</taxon>
        <taxon>Pseudonocardiales</taxon>
        <taxon>Pseudonocardiaceae</taxon>
        <taxon>Kutzneria</taxon>
    </lineage>
</organism>
<dbReference type="SUPFAM" id="SSF51726">
    <property type="entry name" value="UROD/MetE-like"/>
    <property type="match status" value="1"/>
</dbReference>
<feature type="domain" description="Cobalamin-independent methionine synthase MetE C-terminal/archaeal" evidence="2">
    <location>
        <begin position="13"/>
        <end position="337"/>
    </location>
</feature>
<evidence type="ECO:0000256" key="1">
    <source>
        <dbReference type="SAM" id="MobiDB-lite"/>
    </source>
</evidence>
<dbReference type="GO" id="GO:0003871">
    <property type="term" value="F:5-methyltetrahydropteroyltriglutamate-homocysteine S-methyltransferase activity"/>
    <property type="evidence" value="ECO:0007669"/>
    <property type="project" value="InterPro"/>
</dbReference>
<dbReference type="EMBL" id="QUNO01000012">
    <property type="protein sequence ID" value="REH41153.1"/>
    <property type="molecule type" value="Genomic_DNA"/>
</dbReference>
<dbReference type="AlphaFoldDB" id="A0A3E0HAU0"/>
<dbReference type="GO" id="GO:0009086">
    <property type="term" value="P:methionine biosynthetic process"/>
    <property type="evidence" value="ECO:0007669"/>
    <property type="project" value="InterPro"/>
</dbReference>
<name>A0A3E0HAU0_9PSEU</name>
<evidence type="ECO:0000313" key="3">
    <source>
        <dbReference type="EMBL" id="REH41153.1"/>
    </source>
</evidence>
<dbReference type="Proteomes" id="UP000256269">
    <property type="component" value="Unassembled WGS sequence"/>
</dbReference>
<dbReference type="Pfam" id="PF01717">
    <property type="entry name" value="Meth_synt_2"/>
    <property type="match status" value="1"/>
</dbReference>
<comment type="caution">
    <text evidence="3">The sequence shown here is derived from an EMBL/GenBank/DDBJ whole genome shotgun (WGS) entry which is preliminary data.</text>
</comment>